<sequence length="191" mass="23130">MASVSSTFEDETFALPFEKHKKKIFNQKNVILNIYQKELNKYPKKSIMDIIKTISNITGVSQRSIYRIRKQHTIEAISSPKRTKFRHNILNKLNDSDRNKIKQMIHQLFYLNQLPTTENVLKIVNDHISLLNLKKNMLCKLLLKDMNFKYEKIGRYSFINDKEEIVLWRRNYLRKIKEFREAKKEYIFWTR</sequence>
<protein>
    <submittedName>
        <fullName evidence="1">Uncharacterized protein</fullName>
    </submittedName>
</protein>
<dbReference type="Proteomes" id="UP001607302">
    <property type="component" value="Unassembled WGS sequence"/>
</dbReference>
<organism evidence="1 2">
    <name type="scientific">Vespula squamosa</name>
    <name type="common">Southern yellow jacket</name>
    <name type="synonym">Wasp</name>
    <dbReference type="NCBI Taxonomy" id="30214"/>
    <lineage>
        <taxon>Eukaryota</taxon>
        <taxon>Metazoa</taxon>
        <taxon>Ecdysozoa</taxon>
        <taxon>Arthropoda</taxon>
        <taxon>Hexapoda</taxon>
        <taxon>Insecta</taxon>
        <taxon>Pterygota</taxon>
        <taxon>Neoptera</taxon>
        <taxon>Endopterygota</taxon>
        <taxon>Hymenoptera</taxon>
        <taxon>Apocrita</taxon>
        <taxon>Aculeata</taxon>
        <taxon>Vespoidea</taxon>
        <taxon>Vespidae</taxon>
        <taxon>Vespinae</taxon>
        <taxon>Vespula</taxon>
    </lineage>
</organism>
<comment type="caution">
    <text evidence="1">The sequence shown here is derived from an EMBL/GenBank/DDBJ whole genome shotgun (WGS) entry which is preliminary data.</text>
</comment>
<evidence type="ECO:0000313" key="1">
    <source>
        <dbReference type="EMBL" id="KAL2735582.1"/>
    </source>
</evidence>
<keyword evidence="2" id="KW-1185">Reference proteome</keyword>
<accession>A0ABD2BS35</accession>
<dbReference type="EMBL" id="JAUDFV010000064">
    <property type="protein sequence ID" value="KAL2735582.1"/>
    <property type="molecule type" value="Genomic_DNA"/>
</dbReference>
<name>A0ABD2BS35_VESSQ</name>
<proteinExistence type="predicted"/>
<dbReference type="AlphaFoldDB" id="A0ABD2BS35"/>
<gene>
    <name evidence="1" type="ORF">V1478_003222</name>
</gene>
<reference evidence="1 2" key="1">
    <citation type="journal article" date="2024" name="Ann. Entomol. Soc. Am.">
        <title>Genomic analyses of the southern and eastern yellowjacket wasps (Hymenoptera: Vespidae) reveal evolutionary signatures of social life.</title>
        <authorList>
            <person name="Catto M.A."/>
            <person name="Caine P.B."/>
            <person name="Orr S.E."/>
            <person name="Hunt B.G."/>
            <person name="Goodisman M.A.D."/>
        </authorList>
    </citation>
    <scope>NUCLEOTIDE SEQUENCE [LARGE SCALE GENOMIC DNA]</scope>
    <source>
        <strain evidence="1">233</strain>
        <tissue evidence="1">Head and thorax</tissue>
    </source>
</reference>
<evidence type="ECO:0000313" key="2">
    <source>
        <dbReference type="Proteomes" id="UP001607302"/>
    </source>
</evidence>